<dbReference type="PANTHER" id="PTHR20856">
    <property type="entry name" value="DNA-DIRECTED RNA POLYMERASE I SUBUNIT 2"/>
    <property type="match status" value="1"/>
</dbReference>
<dbReference type="GO" id="GO:0003899">
    <property type="term" value="F:DNA-directed RNA polymerase activity"/>
    <property type="evidence" value="ECO:0007669"/>
    <property type="project" value="UniProtKB-EC"/>
</dbReference>
<feature type="domain" description="RNA polymerase Rpb2" evidence="22">
    <location>
        <begin position="552"/>
        <end position="613"/>
    </location>
</feature>
<feature type="domain" description="RNA polymerase beta subunit protrusion" evidence="21">
    <location>
        <begin position="128"/>
        <end position="524"/>
    </location>
</feature>
<protein>
    <recommendedName>
        <fullName evidence="15">DNA-directed RNA polymerase subunit beta</fullName>
        <ecNumber evidence="15">2.7.7.6</ecNumber>
    </recommendedName>
</protein>
<evidence type="ECO:0000256" key="15">
    <source>
        <dbReference type="RuleBase" id="RU363031"/>
    </source>
</evidence>
<comment type="function">
    <text evidence="15">DNA-dependent RNA polymerase catalyzes the transcription of DNA into RNA using the four ribonucleoside triphosphates as substrates.</text>
</comment>
<sequence length="1382" mass="155941">MGEPQMDGDQSPVISDTDMMDCLNLDGYGDVEDPHKERAKGERQPSGKVDELQSTMDLDLTCITSVEDEGHEKQNAMDVDLKEILPEEDEGKGKASSDLPSHVPVDFDVASLEKFCKEASRSFFSETGLVSHQINSYNHFVSHGLQELFDSFGEITVEPDYDPSNKDGAWKHATVKFGRVKLGEPVFMVDNSDLEQQDLKFKPRHARLQKMTYASTMNVEMTVQVYILDKSDKAKTGKDTHVHRRDIMTETKQVSMGLLPVMVKSNLCWLHKLQESDCQFDFGGYFVIKGTEKVFIAEEQRFLSRIWVTDRPSWNASYTSQIRREKIDIKLVPSKRNEICKVINIYFMGTIMPIWVVFFALGVSSDKEAFDMIDILDCDASIVNIISSTIKESHEEYEGFRTPGRARQYVDELIRKSKFPPKESFDQYICRYMFPSVNGFRSKALFLGYMVKCLLMAYSGNRKCDNKDDFRNKRLDLACQLLRRELWTHIKRAERRMVKLMQRDLSNDGSLQDLRRYVDASIITNGLNRAFSTGSWQHPFKKERCSGVVATLRRTNPLQMMSDLRKTRQWFAYSGTVGDARYPNPSYWGKLCFLSTTDGEKCGFVKNLAVTAVVSSVVRKPLIDTFVSCGMKKLNDISLQDISGKFRIFLNGDLLGVCADPHELTSRLRSLRRSKLIDPQVEIKMDKHHKEVRVFSDPGRILRPLLVVENLRRITRPKDGLYSFQELMDQNIVELIGVEEEEGIRCASGIRHLFAGEKEDGSSGYTHCELDPSFLLGLSCSLIPFANHDNARRVLMQAQKISQQAIGYSPTNSHTRLDTLSHQIFYPQRPLFKTVVSYGLGKAETAYSFGQKDDFNTPEYFNGQNAIVSVNVHQGFNQEDSLVLNRASLERGMFRTLHFKSYKAQVENKEITRRLKHRESINFGKVQSKRGKVDSLECEGLPYVGASLQSGDIVIGKVSESGEDHSAKLMHTEQGMVDKVVLSANDDGVNFATVTLRQSRSPCVGDKFASMHGQKGVVGLLDSQENFPFTCQGIVPDIVINPHGFPTRQTPGQLLEAALGKGIAMGGKVRYATPFTTPTVDVITEQLHKAGFSRWGEESVLNGQTGERMKSLVFMGPTFYQRLVHMAEDKVKFRNTGPVHPVTRQPVEDKKRFGGVKFGEMERDCMLAHGAAANLHERLFTLSDFSQMHICQACERVANVIMRPAEGGSKKVRGPYCMFCRSAERIVRVNVPYGSKLLYQELFSMGICLKFDTELGIQDSGAVDDVILGCEMAFGILVCDVARQEFQFLQPQPGSVIDQKLNEEVHIDGRLTDARMFVGGGDLQREKNSGQRKGSTVTTAFIRVVLDGYYAGRFKADWQRENGGGGGGGFNSRKMKKGWRRC</sequence>
<dbReference type="EC" id="2.7.7.6" evidence="15"/>
<keyword evidence="3 15" id="KW-0240">DNA-directed RNA polymerase</keyword>
<dbReference type="InterPro" id="IPR007120">
    <property type="entry name" value="DNA-dir_RNAP_su2_dom"/>
</dbReference>
<dbReference type="GO" id="GO:0032549">
    <property type="term" value="F:ribonucleoside binding"/>
    <property type="evidence" value="ECO:0007669"/>
    <property type="project" value="InterPro"/>
</dbReference>
<dbReference type="InterPro" id="IPR037033">
    <property type="entry name" value="DNA-dir_RNAP_su2_hyb_sf"/>
</dbReference>
<evidence type="ECO:0000256" key="4">
    <source>
        <dbReference type="ARBA" id="ARBA00022679"/>
    </source>
</evidence>
<dbReference type="InterPro" id="IPR015712">
    <property type="entry name" value="DNA-dir_RNA_pol_su2"/>
</dbReference>
<dbReference type="Proteomes" id="UP000604825">
    <property type="component" value="Unassembled WGS sequence"/>
</dbReference>
<evidence type="ECO:0000256" key="7">
    <source>
        <dbReference type="ARBA" id="ARBA00022771"/>
    </source>
</evidence>
<evidence type="ECO:0000259" key="22">
    <source>
        <dbReference type="Pfam" id="PF04565"/>
    </source>
</evidence>
<dbReference type="Pfam" id="PF04567">
    <property type="entry name" value="RNA_pol_Rpb2_5"/>
    <property type="match status" value="1"/>
</dbReference>
<dbReference type="Pfam" id="PF04560">
    <property type="entry name" value="RNA_pol_Rpb2_7"/>
    <property type="match status" value="1"/>
</dbReference>
<feature type="transmembrane region" description="Helical" evidence="17">
    <location>
        <begin position="343"/>
        <end position="363"/>
    </location>
</feature>
<feature type="domain" description="DNA-directed RNA polymerase subunit 2 hybrid-binding" evidence="18">
    <location>
        <begin position="780"/>
        <end position="1152"/>
    </location>
</feature>
<feature type="domain" description="RNA polymerase Rpb2" evidence="20">
    <location>
        <begin position="313"/>
        <end position="476"/>
    </location>
</feature>
<dbReference type="Gene3D" id="3.90.1110.10">
    <property type="entry name" value="RNA polymerase Rpb2, domain 2"/>
    <property type="match status" value="1"/>
</dbReference>
<evidence type="ECO:0000256" key="5">
    <source>
        <dbReference type="ARBA" id="ARBA00022695"/>
    </source>
</evidence>
<evidence type="ECO:0000256" key="14">
    <source>
        <dbReference type="RuleBase" id="RU000434"/>
    </source>
</evidence>
<dbReference type="EMBL" id="CAJGYO010000007">
    <property type="protein sequence ID" value="CAD6246841.1"/>
    <property type="molecule type" value="Genomic_DNA"/>
</dbReference>
<evidence type="ECO:0000256" key="10">
    <source>
        <dbReference type="ARBA" id="ARBA00023015"/>
    </source>
</evidence>
<dbReference type="Gene3D" id="3.90.1800.10">
    <property type="entry name" value="RNA polymerase alpha subunit dimerisation domain"/>
    <property type="match status" value="1"/>
</dbReference>
<feature type="compositionally biased region" description="Basic residues" evidence="16">
    <location>
        <begin position="1373"/>
        <end position="1382"/>
    </location>
</feature>
<evidence type="ECO:0000259" key="18">
    <source>
        <dbReference type="Pfam" id="PF00562"/>
    </source>
</evidence>
<evidence type="ECO:0000313" key="25">
    <source>
        <dbReference type="EMBL" id="CAD6246841.1"/>
    </source>
</evidence>
<keyword evidence="17" id="KW-0812">Transmembrane</keyword>
<evidence type="ECO:0000313" key="26">
    <source>
        <dbReference type="Proteomes" id="UP000604825"/>
    </source>
</evidence>
<feature type="region of interest" description="Disordered" evidence="16">
    <location>
        <begin position="1"/>
        <end position="53"/>
    </location>
</feature>
<organism evidence="25 26">
    <name type="scientific">Miscanthus lutarioriparius</name>
    <dbReference type="NCBI Taxonomy" id="422564"/>
    <lineage>
        <taxon>Eukaryota</taxon>
        <taxon>Viridiplantae</taxon>
        <taxon>Streptophyta</taxon>
        <taxon>Embryophyta</taxon>
        <taxon>Tracheophyta</taxon>
        <taxon>Spermatophyta</taxon>
        <taxon>Magnoliopsida</taxon>
        <taxon>Liliopsida</taxon>
        <taxon>Poales</taxon>
        <taxon>Poaceae</taxon>
        <taxon>PACMAD clade</taxon>
        <taxon>Panicoideae</taxon>
        <taxon>Andropogonodae</taxon>
        <taxon>Andropogoneae</taxon>
        <taxon>Saccharinae</taxon>
        <taxon>Miscanthus</taxon>
    </lineage>
</organism>
<dbReference type="Pfam" id="PF04566">
    <property type="entry name" value="RNA_pol_Rpb2_4"/>
    <property type="match status" value="1"/>
</dbReference>
<dbReference type="InterPro" id="IPR007646">
    <property type="entry name" value="RNA_pol_Rpb2_4"/>
</dbReference>
<evidence type="ECO:0000256" key="3">
    <source>
        <dbReference type="ARBA" id="ARBA00022478"/>
    </source>
</evidence>
<comment type="caution">
    <text evidence="25">The sequence shown here is derived from an EMBL/GenBank/DDBJ whole genome shotgun (WGS) entry which is preliminary data.</text>
</comment>
<dbReference type="OrthoDB" id="10248617at2759"/>
<dbReference type="CDD" id="cd00653">
    <property type="entry name" value="RNA_pol_B_RPB2"/>
    <property type="match status" value="1"/>
</dbReference>
<dbReference type="SUPFAM" id="SSF64484">
    <property type="entry name" value="beta and beta-prime subunits of DNA dependent RNA-polymerase"/>
    <property type="match status" value="1"/>
</dbReference>
<dbReference type="GO" id="GO:0000428">
    <property type="term" value="C:DNA-directed RNA polymerase complex"/>
    <property type="evidence" value="ECO:0007669"/>
    <property type="project" value="UniProtKB-KW"/>
</dbReference>
<gene>
    <name evidence="25" type="ORF">NCGR_LOCUS31080</name>
</gene>
<evidence type="ECO:0000259" key="19">
    <source>
        <dbReference type="Pfam" id="PF04560"/>
    </source>
</evidence>
<evidence type="ECO:0000259" key="24">
    <source>
        <dbReference type="Pfam" id="PF04567"/>
    </source>
</evidence>
<keyword evidence="11 15" id="KW-0804">Transcription</keyword>
<dbReference type="PROSITE" id="PS01166">
    <property type="entry name" value="RNA_POL_BETA"/>
    <property type="match status" value="1"/>
</dbReference>
<dbReference type="Pfam" id="PF04565">
    <property type="entry name" value="RNA_pol_Rpb2_3"/>
    <property type="match status" value="1"/>
</dbReference>
<evidence type="ECO:0000256" key="13">
    <source>
        <dbReference type="ARBA" id="ARBA00048552"/>
    </source>
</evidence>
<dbReference type="InterPro" id="IPR007642">
    <property type="entry name" value="RNA_pol_Rpb2_2"/>
</dbReference>
<dbReference type="Pfam" id="PF04561">
    <property type="entry name" value="RNA_pol_Rpb2_2"/>
    <property type="match status" value="1"/>
</dbReference>
<dbReference type="FunFam" id="3.90.1800.10:FF:000006">
    <property type="entry name" value="DNA-directed RNA polymerase subunit beta"/>
    <property type="match status" value="1"/>
</dbReference>
<evidence type="ECO:0000256" key="11">
    <source>
        <dbReference type="ARBA" id="ARBA00023163"/>
    </source>
</evidence>
<keyword evidence="9" id="KW-0460">Magnesium</keyword>
<evidence type="ECO:0000256" key="17">
    <source>
        <dbReference type="SAM" id="Phobius"/>
    </source>
</evidence>
<keyword evidence="10" id="KW-0805">Transcription regulation</keyword>
<dbReference type="FunFam" id="3.90.1110.10:FF:000010">
    <property type="entry name" value="DNA-directed RNA polymerase subunit beta"/>
    <property type="match status" value="1"/>
</dbReference>
<feature type="domain" description="RNA polymerase Rpb2" evidence="23">
    <location>
        <begin position="648"/>
        <end position="709"/>
    </location>
</feature>
<keyword evidence="8" id="KW-0862">Zinc</keyword>
<dbReference type="FunFam" id="2.40.50.150:FF:000005">
    <property type="entry name" value="DNA-directed RNA polymerase subunit beta"/>
    <property type="match status" value="1"/>
</dbReference>
<keyword evidence="17" id="KW-1133">Transmembrane helix</keyword>
<evidence type="ECO:0000259" key="23">
    <source>
        <dbReference type="Pfam" id="PF04566"/>
    </source>
</evidence>
<keyword evidence="5 15" id="KW-0548">Nucleotidyltransferase</keyword>
<dbReference type="InterPro" id="IPR007121">
    <property type="entry name" value="RNA_pol_bsu_CS"/>
</dbReference>
<dbReference type="InterPro" id="IPR037034">
    <property type="entry name" value="RNA_pol_Rpb2_2_sf"/>
</dbReference>
<keyword evidence="7" id="KW-0863">Zinc-finger</keyword>
<feature type="domain" description="RNA polymerase Rpb2" evidence="24">
    <location>
        <begin position="724"/>
        <end position="772"/>
    </location>
</feature>
<evidence type="ECO:0000256" key="1">
    <source>
        <dbReference type="ARBA" id="ARBA00004123"/>
    </source>
</evidence>
<evidence type="ECO:0000256" key="16">
    <source>
        <dbReference type="SAM" id="MobiDB-lite"/>
    </source>
</evidence>
<dbReference type="FunFam" id="3.90.1100.10:FF:000012">
    <property type="entry name" value="DNA-directed RNA polymerase subunit beta"/>
    <property type="match status" value="1"/>
</dbReference>
<dbReference type="Gene3D" id="2.40.50.150">
    <property type="match status" value="1"/>
</dbReference>
<dbReference type="GO" id="GO:0008270">
    <property type="term" value="F:zinc ion binding"/>
    <property type="evidence" value="ECO:0007669"/>
    <property type="project" value="UniProtKB-KW"/>
</dbReference>
<feature type="region of interest" description="Disordered" evidence="16">
    <location>
        <begin position="1363"/>
        <end position="1382"/>
    </location>
</feature>
<dbReference type="GO" id="GO:0005634">
    <property type="term" value="C:nucleus"/>
    <property type="evidence" value="ECO:0007669"/>
    <property type="project" value="UniProtKB-SubCell"/>
</dbReference>
<dbReference type="InterPro" id="IPR007645">
    <property type="entry name" value="RNA_pol_Rpb2_3"/>
</dbReference>
<keyword evidence="6" id="KW-0479">Metal-binding</keyword>
<keyword evidence="26" id="KW-1185">Reference proteome</keyword>
<proteinExistence type="inferred from homology"/>
<keyword evidence="17" id="KW-0472">Membrane</keyword>
<dbReference type="Gene3D" id="3.90.1100.10">
    <property type="match status" value="2"/>
</dbReference>
<name>A0A811PU24_9POAL</name>
<evidence type="ECO:0000256" key="12">
    <source>
        <dbReference type="ARBA" id="ARBA00023242"/>
    </source>
</evidence>
<dbReference type="Gene3D" id="2.40.270.10">
    <property type="entry name" value="DNA-directed RNA polymerase, subunit 2, domain 6"/>
    <property type="match status" value="1"/>
</dbReference>
<evidence type="ECO:0000256" key="2">
    <source>
        <dbReference type="ARBA" id="ARBA00006835"/>
    </source>
</evidence>
<dbReference type="Pfam" id="PF04563">
    <property type="entry name" value="RNA_pol_Rpb2_1"/>
    <property type="match status" value="1"/>
</dbReference>
<comment type="subcellular location">
    <subcellularLocation>
        <location evidence="1">Nucleus</location>
    </subcellularLocation>
</comment>
<evidence type="ECO:0000256" key="9">
    <source>
        <dbReference type="ARBA" id="ARBA00022842"/>
    </source>
</evidence>
<feature type="domain" description="RNA polymerase Rpb2" evidence="19">
    <location>
        <begin position="1154"/>
        <end position="1252"/>
    </location>
</feature>
<evidence type="ECO:0000256" key="8">
    <source>
        <dbReference type="ARBA" id="ARBA00022833"/>
    </source>
</evidence>
<dbReference type="GO" id="GO:0006351">
    <property type="term" value="P:DNA-templated transcription"/>
    <property type="evidence" value="ECO:0007669"/>
    <property type="project" value="InterPro"/>
</dbReference>
<dbReference type="InterPro" id="IPR014724">
    <property type="entry name" value="RNA_pol_RPB2_OB-fold"/>
</dbReference>
<dbReference type="Pfam" id="PF00562">
    <property type="entry name" value="RNA_pol_Rpb2_6"/>
    <property type="match status" value="1"/>
</dbReference>
<comment type="catalytic activity">
    <reaction evidence="13 15">
        <text>RNA(n) + a ribonucleoside 5'-triphosphate = RNA(n+1) + diphosphate</text>
        <dbReference type="Rhea" id="RHEA:21248"/>
        <dbReference type="Rhea" id="RHEA-COMP:14527"/>
        <dbReference type="Rhea" id="RHEA-COMP:17342"/>
        <dbReference type="ChEBI" id="CHEBI:33019"/>
        <dbReference type="ChEBI" id="CHEBI:61557"/>
        <dbReference type="ChEBI" id="CHEBI:140395"/>
        <dbReference type="EC" id="2.7.7.6"/>
    </reaction>
</comment>
<dbReference type="InterPro" id="IPR007647">
    <property type="entry name" value="RNA_pol_Rpb2_5"/>
</dbReference>
<evidence type="ECO:0000256" key="6">
    <source>
        <dbReference type="ARBA" id="ARBA00022723"/>
    </source>
</evidence>
<keyword evidence="12" id="KW-0539">Nucleus</keyword>
<feature type="compositionally biased region" description="Basic and acidic residues" evidence="16">
    <location>
        <begin position="32"/>
        <end position="51"/>
    </location>
</feature>
<dbReference type="FunFam" id="3.90.1100.10:FF:000015">
    <property type="entry name" value="DNA-directed RNA polymerase subunit beta"/>
    <property type="match status" value="1"/>
</dbReference>
<dbReference type="GO" id="GO:0003677">
    <property type="term" value="F:DNA binding"/>
    <property type="evidence" value="ECO:0007669"/>
    <property type="project" value="InterPro"/>
</dbReference>
<dbReference type="InterPro" id="IPR007644">
    <property type="entry name" value="RNA_pol_bsu_protrusion"/>
</dbReference>
<comment type="similarity">
    <text evidence="2 14">Belongs to the RNA polymerase beta chain family.</text>
</comment>
<evidence type="ECO:0000259" key="21">
    <source>
        <dbReference type="Pfam" id="PF04563"/>
    </source>
</evidence>
<evidence type="ECO:0000259" key="20">
    <source>
        <dbReference type="Pfam" id="PF04561"/>
    </source>
</evidence>
<dbReference type="InterPro" id="IPR007641">
    <property type="entry name" value="RNA_pol_Rpb2_7"/>
</dbReference>
<reference evidence="25" key="1">
    <citation type="submission" date="2020-10" db="EMBL/GenBank/DDBJ databases">
        <authorList>
            <person name="Han B."/>
            <person name="Lu T."/>
            <person name="Zhao Q."/>
            <person name="Huang X."/>
            <person name="Zhao Y."/>
        </authorList>
    </citation>
    <scope>NUCLEOTIDE SEQUENCE</scope>
</reference>
<accession>A0A811PU24</accession>
<keyword evidence="4 15" id="KW-0808">Transferase</keyword>